<keyword evidence="2" id="KW-1185">Reference proteome</keyword>
<organism evidence="1 2">
    <name type="scientific">Pontibacter ummariensis</name>
    <dbReference type="NCBI Taxonomy" id="1610492"/>
    <lineage>
        <taxon>Bacteria</taxon>
        <taxon>Pseudomonadati</taxon>
        <taxon>Bacteroidota</taxon>
        <taxon>Cytophagia</taxon>
        <taxon>Cytophagales</taxon>
        <taxon>Hymenobacteraceae</taxon>
        <taxon>Pontibacter</taxon>
    </lineage>
</organism>
<dbReference type="Pfam" id="PF12224">
    <property type="entry name" value="Amidoligase_2"/>
    <property type="match status" value="1"/>
</dbReference>
<keyword evidence="1" id="KW-0436">Ligase</keyword>
<evidence type="ECO:0000313" key="2">
    <source>
        <dbReference type="Proteomes" id="UP000198432"/>
    </source>
</evidence>
<dbReference type="GO" id="GO:0016874">
    <property type="term" value="F:ligase activity"/>
    <property type="evidence" value="ECO:0007669"/>
    <property type="project" value="UniProtKB-KW"/>
</dbReference>
<name>A0A239I206_9BACT</name>
<gene>
    <name evidence="1" type="ORF">SAMN06296052_11595</name>
</gene>
<protein>
    <submittedName>
        <fullName evidence="1">Putative amidoligase enzyme</fullName>
    </submittedName>
</protein>
<reference evidence="2" key="1">
    <citation type="submission" date="2017-06" db="EMBL/GenBank/DDBJ databases">
        <authorList>
            <person name="Varghese N."/>
            <person name="Submissions S."/>
        </authorList>
    </citation>
    <scope>NUCLEOTIDE SEQUENCE [LARGE SCALE GENOMIC DNA]</scope>
    <source>
        <strain evidence="2">NKM1</strain>
    </source>
</reference>
<dbReference type="AlphaFoldDB" id="A0A239I206"/>
<dbReference type="Proteomes" id="UP000198432">
    <property type="component" value="Unassembled WGS sequence"/>
</dbReference>
<dbReference type="InterPro" id="IPR022025">
    <property type="entry name" value="Amidoligase_2"/>
</dbReference>
<dbReference type="RefSeq" id="WP_089320297.1">
    <property type="nucleotide sequence ID" value="NZ_FZOQ01000015.1"/>
</dbReference>
<evidence type="ECO:0000313" key="1">
    <source>
        <dbReference type="EMBL" id="SNS87521.1"/>
    </source>
</evidence>
<dbReference type="OrthoDB" id="5597599at2"/>
<accession>A0A239I206</accession>
<proteinExistence type="predicted"/>
<sequence length="332" mass="38377">MQFKQPPILYNEQGQLRTVGFELEYANLGIEESVRLVQELYGGQVEKENRFKQHVRGTSLGDFTIEFDLTLLTEMRYKKAFAAFNIRLEDIRLGESALEEELENALESVIGKLFPYEIACPPVPCTQLEQIEKLREALHQHHAEGTEAFPTNAFGTHINIQAPNTNTETLLTYLKAFLLLYPLLIETGKTDLARKISPFIDPYPTAYVELVLSPDYRPNLDTFIEDYHTFNPDRNRPVDMYPMFSALKHDKLEQYTGLGKVKARKTFHYRLPNSSIANPNWTLAQEWNNWVMVEELANDPEKIAQLSREYLALKNSTLLGFESKWLKLLRQS</sequence>
<dbReference type="EMBL" id="FZOQ01000015">
    <property type="protein sequence ID" value="SNS87521.1"/>
    <property type="molecule type" value="Genomic_DNA"/>
</dbReference>